<dbReference type="PANTHER" id="PTHR38593:SF1">
    <property type="entry name" value="BLR2558 PROTEIN"/>
    <property type="match status" value="1"/>
</dbReference>
<feature type="compositionally biased region" description="Polar residues" evidence="1">
    <location>
        <begin position="1"/>
        <end position="13"/>
    </location>
</feature>
<gene>
    <name evidence="3" type="ORF">GCM10023183_22720</name>
</gene>
<reference evidence="4" key="1">
    <citation type="journal article" date="2019" name="Int. J. Syst. Evol. Microbiol.">
        <title>The Global Catalogue of Microorganisms (GCM) 10K type strain sequencing project: providing services to taxonomists for standard genome sequencing and annotation.</title>
        <authorList>
            <consortium name="The Broad Institute Genomics Platform"/>
            <consortium name="The Broad Institute Genome Sequencing Center for Infectious Disease"/>
            <person name="Wu L."/>
            <person name="Ma J."/>
        </authorList>
    </citation>
    <scope>NUCLEOTIDE SEQUENCE [LARGE SCALE GENOMIC DNA]</scope>
    <source>
        <strain evidence="4">JCM 17917</strain>
    </source>
</reference>
<evidence type="ECO:0000313" key="3">
    <source>
        <dbReference type="EMBL" id="GAA4307072.1"/>
    </source>
</evidence>
<keyword evidence="4" id="KW-1185">Reference proteome</keyword>
<dbReference type="Gene3D" id="1.20.1260.10">
    <property type="match status" value="1"/>
</dbReference>
<proteinExistence type="predicted"/>
<dbReference type="PANTHER" id="PTHR38593">
    <property type="entry name" value="BLR2558 PROTEIN"/>
    <property type="match status" value="1"/>
</dbReference>
<dbReference type="InterPro" id="IPR012347">
    <property type="entry name" value="Ferritin-like"/>
</dbReference>
<evidence type="ECO:0000259" key="2">
    <source>
        <dbReference type="Pfam" id="PF13628"/>
    </source>
</evidence>
<protein>
    <recommendedName>
        <fullName evidence="2">DUF4142 domain-containing protein</fullName>
    </recommendedName>
</protein>
<dbReference type="Proteomes" id="UP001501844">
    <property type="component" value="Unassembled WGS sequence"/>
</dbReference>
<evidence type="ECO:0000313" key="4">
    <source>
        <dbReference type="Proteomes" id="UP001501844"/>
    </source>
</evidence>
<feature type="region of interest" description="Disordered" evidence="1">
    <location>
        <begin position="1"/>
        <end position="25"/>
    </location>
</feature>
<feature type="domain" description="DUF4142" evidence="2">
    <location>
        <begin position="36"/>
        <end position="166"/>
    </location>
</feature>
<dbReference type="Pfam" id="PF13628">
    <property type="entry name" value="DUF4142"/>
    <property type="match status" value="1"/>
</dbReference>
<accession>A0ABP8FMN6</accession>
<evidence type="ECO:0000256" key="1">
    <source>
        <dbReference type="SAM" id="MobiDB-lite"/>
    </source>
</evidence>
<name>A0ABP8FMN6_9BACT</name>
<dbReference type="EMBL" id="BAABGX010000002">
    <property type="protein sequence ID" value="GAA4307072.1"/>
    <property type="molecule type" value="Genomic_DNA"/>
</dbReference>
<comment type="caution">
    <text evidence="3">The sequence shown here is derived from an EMBL/GenBank/DDBJ whole genome shotgun (WGS) entry which is preliminary data.</text>
</comment>
<feature type="compositionally biased region" description="Basic and acidic residues" evidence="1">
    <location>
        <begin position="16"/>
        <end position="25"/>
    </location>
</feature>
<dbReference type="InterPro" id="IPR025419">
    <property type="entry name" value="DUF4142"/>
</dbReference>
<sequence length="173" mass="18658">MTSCGGSSDSTSVDAAGKHNEKLLETTGKDEKAGWFVAEVTSGGLLEAELGRLASSKGASPLVRELGQTLLNHHTQANAQLKQIADLKNLVTPTQMGDDHQDEYNEIMSKSGAAFDMAYLKAVMKEHKQAIKDFEDMAAEGTDVELKAFATKSLPMLRAHLAQAEQVEEQLNP</sequence>
<organism evidence="3 4">
    <name type="scientific">Nibribacter koreensis</name>
    <dbReference type="NCBI Taxonomy" id="1084519"/>
    <lineage>
        <taxon>Bacteria</taxon>
        <taxon>Pseudomonadati</taxon>
        <taxon>Bacteroidota</taxon>
        <taxon>Cytophagia</taxon>
        <taxon>Cytophagales</taxon>
        <taxon>Hymenobacteraceae</taxon>
        <taxon>Nibribacter</taxon>
    </lineage>
</organism>